<keyword evidence="4" id="KW-1185">Reference proteome</keyword>
<accession>A0ABQ7GKM9</accession>
<dbReference type="Proteomes" id="UP000815325">
    <property type="component" value="Unassembled WGS sequence"/>
</dbReference>
<evidence type="ECO:0000313" key="3">
    <source>
        <dbReference type="EMBL" id="KAF5835176.1"/>
    </source>
</evidence>
<dbReference type="SUPFAM" id="SSF52058">
    <property type="entry name" value="L domain-like"/>
    <property type="match status" value="1"/>
</dbReference>
<sequence length="1367" mass="149748">MISSLRMACRTTKSAVDETIRTLHIEDVHMGWLMSDAGRAQVARLMQDLPCLQEIELVKTALPKCNEPTRVKWDADFLKLYRPHLPPVLWAYLMQSFHKLQAPHNIMFHSSALTFVHVSNPLPFTLPKYGPLSQTDHCSLQVLARLKSLIDLPPTATAQPAQKGGFAAKLQCTTWEMAQLFNCEELVYCYCIHRASGCKTTNNNRTRITIVSWGGKLVAPATNRWERSVKVGAPCCKHHHLHLPGGASPPPTAPPAPHVPPPPTVAPATPFPPAPAVPPAHPLQWITAPTVPTAPVVPPSPIVPPAPANPPASPAPIAPPASIETPAQTVPLVSTASPAPTTPTVASEPPVSNATPAPPAPFHQLCPSLPLRPLHPLHPMHPLYLLHPLYPFPLHPLHPMHPLHPLYFLHPLYPFPLHPLRPMHPLHPLYPQCPRTHCIHCTHFSCTRCTPCTHCTLCAYCTHCTLCAYCTHCTHYIRDAPCIHCIHYAPHTHCAHWASHNCCVQIMDLHPLRALSSLTAIRLVLDVLAPPSQDVHEAPWDPVVSMLCCLFQSWPCLRRAMLFDLQGSLASPEGGRLFEYLPSTLEQLSVQATIHRTLAPKMRHLTSLALLSLFDVTIPLLLEIAELPNLKQLTPRPKQARASSGVDKFKDSELFSNPNCFFQTTVGRFRFVDLQNFVPSAKKGPFDTTLTPLGAPSSTLCDPLDGPLCFPIGCARGAKRNRETAYRQMFVQKVRRILNFFELFVFENRPFVALLAAYSGPQGPALSAPDRCPLSVLLTACTGLRQHALLWTCLQLAQVSGNLPFLTLLAALFLPCSLLAQVFGDLLMDPTGLHMLSTFCQQLEMGATKFPSLTCCVLRLRESVSKDKGESSISESLAQSKVLIKGSAFTTCCVASTLLRSDAALGNMELVTWQQVVHLYSIRRQQALHGFCRAYWLQCCKALAFFKQQASDSKHFMDFCWAYLAAMLQSFGVFQVASLRQPVLASKMQFNNALPTPGDLINMAAQQPMRRHATGTLVGVLGAIAPKVTSLCLEIDPLSMNQKQTLGKVVHFGSLKTLTLQGDLTAIDIALAQTLSTRLKSLEALADLTPTGDLAAFDDALAEGLSTRLKSLETLAILHTLGQDALSLNPHLTGPAMGPLGLHALSRLPRLRKIELQGCPCISQLPKEKVSTSCCEDYGIVSIELKRRLPRLRMIELQGCPCISQLPKEKSCRDWKFRELQGCPCIGQLPKEKGCLCISQLLKEEVSEICKDFRVHAMSAYKHGTAGLPVHPPAAKGESSSALPVLHAVNCASLAAFNRSTLKRTLVTTREALPAVRAKNTSLRFVQVLCSGSGGVVLKVWLCQITSWLGSCGIRLIVDGVAVIDPS</sequence>
<evidence type="ECO:0000256" key="2">
    <source>
        <dbReference type="SAM" id="MobiDB-lite"/>
    </source>
</evidence>
<comment type="caution">
    <text evidence="3">The sequence shown here is derived from an EMBL/GenBank/DDBJ whole genome shotgun (WGS) entry which is preliminary data.</text>
</comment>
<protein>
    <submittedName>
        <fullName evidence="3">Uncharacterized protein</fullName>
    </submittedName>
</protein>
<organism evidence="3 4">
    <name type="scientific">Dunaliella salina</name>
    <name type="common">Green alga</name>
    <name type="synonym">Protococcus salinus</name>
    <dbReference type="NCBI Taxonomy" id="3046"/>
    <lineage>
        <taxon>Eukaryota</taxon>
        <taxon>Viridiplantae</taxon>
        <taxon>Chlorophyta</taxon>
        <taxon>core chlorophytes</taxon>
        <taxon>Chlorophyceae</taxon>
        <taxon>CS clade</taxon>
        <taxon>Chlamydomonadales</taxon>
        <taxon>Dunaliellaceae</taxon>
        <taxon>Dunaliella</taxon>
    </lineage>
</organism>
<feature type="compositionally biased region" description="Pro residues" evidence="2">
    <location>
        <begin position="247"/>
        <end position="273"/>
    </location>
</feature>
<name>A0ABQ7GKM9_DUNSA</name>
<comment type="subcellular location">
    <subcellularLocation>
        <location evidence="1">Cytoplasm</location>
        <location evidence="1">Cytoskeleton</location>
        <location evidence="1">Cilium axoneme</location>
    </subcellularLocation>
</comment>
<evidence type="ECO:0000256" key="1">
    <source>
        <dbReference type="ARBA" id="ARBA00004430"/>
    </source>
</evidence>
<dbReference type="InterPro" id="IPR032675">
    <property type="entry name" value="LRR_dom_sf"/>
</dbReference>
<dbReference type="EMBL" id="MU069719">
    <property type="protein sequence ID" value="KAF5835176.1"/>
    <property type="molecule type" value="Genomic_DNA"/>
</dbReference>
<gene>
    <name evidence="3" type="ORF">DUNSADRAFT_7805</name>
</gene>
<reference evidence="3" key="1">
    <citation type="submission" date="2017-08" db="EMBL/GenBank/DDBJ databases">
        <authorList>
            <person name="Polle J.E."/>
            <person name="Barry K."/>
            <person name="Cushman J."/>
            <person name="Schmutz J."/>
            <person name="Tran D."/>
            <person name="Hathwaick L.T."/>
            <person name="Yim W.C."/>
            <person name="Jenkins J."/>
            <person name="Mckie-Krisberg Z.M."/>
            <person name="Prochnik S."/>
            <person name="Lindquist E."/>
            <person name="Dockter R.B."/>
            <person name="Adam C."/>
            <person name="Molina H."/>
            <person name="Bunkerborg J."/>
            <person name="Jin E."/>
            <person name="Buchheim M."/>
            <person name="Magnuson J."/>
        </authorList>
    </citation>
    <scope>NUCLEOTIDE SEQUENCE</scope>
    <source>
        <strain evidence="3">CCAP 19/18</strain>
    </source>
</reference>
<dbReference type="Gene3D" id="3.80.10.10">
    <property type="entry name" value="Ribonuclease Inhibitor"/>
    <property type="match status" value="1"/>
</dbReference>
<feature type="compositionally biased region" description="Low complexity" evidence="2">
    <location>
        <begin position="334"/>
        <end position="352"/>
    </location>
</feature>
<proteinExistence type="predicted"/>
<evidence type="ECO:0000313" key="4">
    <source>
        <dbReference type="Proteomes" id="UP000815325"/>
    </source>
</evidence>
<feature type="region of interest" description="Disordered" evidence="2">
    <location>
        <begin position="334"/>
        <end position="357"/>
    </location>
</feature>
<feature type="region of interest" description="Disordered" evidence="2">
    <location>
        <begin position="242"/>
        <end position="273"/>
    </location>
</feature>